<keyword evidence="6" id="KW-1185">Reference proteome</keyword>
<dbReference type="InterPro" id="IPR015797">
    <property type="entry name" value="NUDIX_hydrolase-like_dom_sf"/>
</dbReference>
<dbReference type="Pfam" id="PF00293">
    <property type="entry name" value="NUDIX"/>
    <property type="match status" value="1"/>
</dbReference>
<keyword evidence="2 5" id="KW-0378">Hydrolase</keyword>
<dbReference type="PROSITE" id="PS00893">
    <property type="entry name" value="NUDIX_BOX"/>
    <property type="match status" value="1"/>
</dbReference>
<dbReference type="PANTHER" id="PTHR12629">
    <property type="entry name" value="DIPHOSPHOINOSITOL POLYPHOSPHATE PHOSPHOHYDROLASE"/>
    <property type="match status" value="1"/>
</dbReference>
<dbReference type="GO" id="GO:0016787">
    <property type="term" value="F:hydrolase activity"/>
    <property type="evidence" value="ECO:0007669"/>
    <property type="project" value="UniProtKB-KW"/>
</dbReference>
<sequence length="464" mass="49779">MTPTCQGRIKAPPICSAPALQKVASDVSELTDNKICFSLEEAESCAVKARFLWNNGVYAHSLQQQHQQHLHGVGGDACDGNEVPLNIDGIGEYWKIHAESAAAAAEVKAYVSSSSTVVTNTSASSMSMCGGGGRGEGSVMGTVASSASVAGGGSTSTPIMKKDRPPLEVVRTDNEDSLVVHSEDEHNPHPAAATSNVAAATCHSSSVLPLSRDFTDNLVKGNSSRQGRSLQRWLVHSQTEELVRQVAGTVPITRDGRIVLVSASRKSEWILPKGGWDADETREECAARETYEEAGLLGRLGACLDPIDYETSKAKKRRLNMMLGEGGGESGGAGGEVSRPPLPKRIKKVGEGGSSYSPTGPELTEEGTGKSRSKNASGSSPKKKSSNSDAKNYSYVRLLLFPLYVSEVKNVWPEKGRLRKLVDIDEAIKIMEKEDRGYFKRGLEMIKDRGLHLLKPDSLEDNVK</sequence>
<dbReference type="InterPro" id="IPR000086">
    <property type="entry name" value="NUDIX_hydrolase_dom"/>
</dbReference>
<dbReference type="GO" id="GO:0005737">
    <property type="term" value="C:cytoplasm"/>
    <property type="evidence" value="ECO:0007669"/>
    <property type="project" value="TreeGrafter"/>
</dbReference>
<feature type="compositionally biased region" description="Gly residues" evidence="3">
    <location>
        <begin position="324"/>
        <end position="335"/>
    </location>
</feature>
<dbReference type="PROSITE" id="PS51462">
    <property type="entry name" value="NUDIX"/>
    <property type="match status" value="1"/>
</dbReference>
<keyword evidence="1" id="KW-0479">Metal-binding</keyword>
<dbReference type="EC" id="3.6.1.-" evidence="5"/>
<feature type="domain" description="Nudix hydrolase" evidence="4">
    <location>
        <begin position="242"/>
        <end position="444"/>
    </location>
</feature>
<dbReference type="EMBL" id="JATAAI010000015">
    <property type="protein sequence ID" value="KAK1740479.1"/>
    <property type="molecule type" value="Genomic_DNA"/>
</dbReference>
<accession>A0AAD8Y7M3</accession>
<dbReference type="GO" id="GO:0046872">
    <property type="term" value="F:metal ion binding"/>
    <property type="evidence" value="ECO:0007669"/>
    <property type="project" value="UniProtKB-KW"/>
</dbReference>
<protein>
    <submittedName>
        <fullName evidence="5">Nudix hydrolase</fullName>
        <ecNumber evidence="5">3.6.1.-</ecNumber>
    </submittedName>
</protein>
<dbReference type="Proteomes" id="UP001224775">
    <property type="component" value="Unassembled WGS sequence"/>
</dbReference>
<organism evidence="5 6">
    <name type="scientific">Skeletonema marinoi</name>
    <dbReference type="NCBI Taxonomy" id="267567"/>
    <lineage>
        <taxon>Eukaryota</taxon>
        <taxon>Sar</taxon>
        <taxon>Stramenopiles</taxon>
        <taxon>Ochrophyta</taxon>
        <taxon>Bacillariophyta</taxon>
        <taxon>Coscinodiscophyceae</taxon>
        <taxon>Thalassiosirophycidae</taxon>
        <taxon>Thalassiosirales</taxon>
        <taxon>Skeletonemataceae</taxon>
        <taxon>Skeletonema</taxon>
        <taxon>Skeletonema marinoi-dohrnii complex</taxon>
    </lineage>
</organism>
<reference evidence="5" key="1">
    <citation type="submission" date="2023-06" db="EMBL/GenBank/DDBJ databases">
        <title>Survivors Of The Sea: Transcriptome response of Skeletonema marinoi to long-term dormancy.</title>
        <authorList>
            <person name="Pinder M.I.M."/>
            <person name="Kourtchenko O."/>
            <person name="Robertson E.K."/>
            <person name="Larsson T."/>
            <person name="Maumus F."/>
            <person name="Osuna-Cruz C.M."/>
            <person name="Vancaester E."/>
            <person name="Stenow R."/>
            <person name="Vandepoele K."/>
            <person name="Ploug H."/>
            <person name="Bruchert V."/>
            <person name="Godhe A."/>
            <person name="Topel M."/>
        </authorList>
    </citation>
    <scope>NUCLEOTIDE SEQUENCE</scope>
    <source>
        <strain evidence="5">R05AC</strain>
    </source>
</reference>
<dbReference type="AlphaFoldDB" id="A0AAD8Y7M3"/>
<feature type="region of interest" description="Disordered" evidence="3">
    <location>
        <begin position="322"/>
        <end position="388"/>
    </location>
</feature>
<evidence type="ECO:0000313" key="5">
    <source>
        <dbReference type="EMBL" id="KAK1740479.1"/>
    </source>
</evidence>
<dbReference type="SUPFAM" id="SSF55811">
    <property type="entry name" value="Nudix"/>
    <property type="match status" value="1"/>
</dbReference>
<gene>
    <name evidence="5" type="ORF">QTG54_008574</name>
</gene>
<dbReference type="PANTHER" id="PTHR12629:SF0">
    <property type="entry name" value="DIPHOSPHOINOSITOL-POLYPHOSPHATE DIPHOSPHATASE"/>
    <property type="match status" value="1"/>
</dbReference>
<name>A0AAD8Y7M3_9STRA</name>
<evidence type="ECO:0000256" key="3">
    <source>
        <dbReference type="SAM" id="MobiDB-lite"/>
    </source>
</evidence>
<evidence type="ECO:0000256" key="1">
    <source>
        <dbReference type="ARBA" id="ARBA00022723"/>
    </source>
</evidence>
<evidence type="ECO:0000256" key="2">
    <source>
        <dbReference type="ARBA" id="ARBA00022801"/>
    </source>
</evidence>
<dbReference type="InterPro" id="IPR020084">
    <property type="entry name" value="NUDIX_hydrolase_CS"/>
</dbReference>
<comment type="caution">
    <text evidence="5">The sequence shown here is derived from an EMBL/GenBank/DDBJ whole genome shotgun (WGS) entry which is preliminary data.</text>
</comment>
<dbReference type="GO" id="GO:0005634">
    <property type="term" value="C:nucleus"/>
    <property type="evidence" value="ECO:0007669"/>
    <property type="project" value="TreeGrafter"/>
</dbReference>
<dbReference type="Gene3D" id="3.90.79.10">
    <property type="entry name" value="Nucleoside Triphosphate Pyrophosphohydrolase"/>
    <property type="match status" value="1"/>
</dbReference>
<evidence type="ECO:0000313" key="6">
    <source>
        <dbReference type="Proteomes" id="UP001224775"/>
    </source>
</evidence>
<evidence type="ECO:0000259" key="4">
    <source>
        <dbReference type="PROSITE" id="PS51462"/>
    </source>
</evidence>
<proteinExistence type="predicted"/>